<gene>
    <name evidence="1" type="ORF">C0601_00730</name>
</gene>
<proteinExistence type="predicted"/>
<protein>
    <submittedName>
        <fullName evidence="1">Uncharacterized protein</fullName>
    </submittedName>
</protein>
<dbReference type="EMBL" id="PKTG01000015">
    <property type="protein sequence ID" value="PLX19915.1"/>
    <property type="molecule type" value="Genomic_DNA"/>
</dbReference>
<dbReference type="InterPro" id="IPR014729">
    <property type="entry name" value="Rossmann-like_a/b/a_fold"/>
</dbReference>
<evidence type="ECO:0000313" key="2">
    <source>
        <dbReference type="Proteomes" id="UP000234857"/>
    </source>
</evidence>
<sequence length="205" mass="24811">MLVSHLFMENRDFSDPDYFIEKYSMFKSNIMNLLFERKDIVETVKNTMDWFPLTTIRGKIDWMMEIRQVGMQMPLIYNNSMLLGNIPRYQPYSTRDFHDFVLSLPEKLISINRVAEYILRYWAKDFLPVNLWAKEKHPFEVDFSKVAYNDLEKTKEVFFENFDNICSSFKHTSIKHFKDDFEDHSGREMINLILFSQMINNFRNF</sequence>
<comment type="caution">
    <text evidence="1">The sequence shown here is derived from an EMBL/GenBank/DDBJ whole genome shotgun (WGS) entry which is preliminary data.</text>
</comment>
<evidence type="ECO:0000313" key="1">
    <source>
        <dbReference type="EMBL" id="PLX19915.1"/>
    </source>
</evidence>
<dbReference type="AlphaFoldDB" id="A0A2N5ZMM1"/>
<reference evidence="1 2" key="1">
    <citation type="submission" date="2017-11" db="EMBL/GenBank/DDBJ databases">
        <title>Genome-resolved metagenomics identifies genetic mobility, metabolic interactions, and unexpected diversity in perchlorate-reducing communities.</title>
        <authorList>
            <person name="Barnum T.P."/>
            <person name="Figueroa I.A."/>
            <person name="Carlstrom C.I."/>
            <person name="Lucas L.N."/>
            <person name="Engelbrektson A.L."/>
            <person name="Coates J.D."/>
        </authorList>
    </citation>
    <scope>NUCLEOTIDE SEQUENCE [LARGE SCALE GENOMIC DNA]</scope>
    <source>
        <strain evidence="1">BM706</strain>
    </source>
</reference>
<name>A0A2N5ZMM1_MUIH1</name>
<organism evidence="1 2">
    <name type="scientific">Muiribacterium halophilum</name>
    <dbReference type="NCBI Taxonomy" id="2053465"/>
    <lineage>
        <taxon>Bacteria</taxon>
        <taxon>Candidatus Muiribacteriota</taxon>
        <taxon>Candidatus Muiribacteriia</taxon>
        <taxon>Candidatus Muiribacteriales</taxon>
        <taxon>Candidatus Muiribacteriaceae</taxon>
        <taxon>Candidatus Muiribacterium</taxon>
    </lineage>
</organism>
<dbReference type="Gene3D" id="3.40.50.620">
    <property type="entry name" value="HUPs"/>
    <property type="match status" value="1"/>
</dbReference>
<dbReference type="Proteomes" id="UP000234857">
    <property type="component" value="Unassembled WGS sequence"/>
</dbReference>
<dbReference type="SUPFAM" id="SSF52402">
    <property type="entry name" value="Adenine nucleotide alpha hydrolases-like"/>
    <property type="match status" value="1"/>
</dbReference>
<accession>A0A2N5ZMM1</accession>